<keyword evidence="1" id="KW-1133">Transmembrane helix</keyword>
<organism evidence="4 5">
    <name type="scientific">Ceratobasidium theobromae</name>
    <dbReference type="NCBI Taxonomy" id="1582974"/>
    <lineage>
        <taxon>Eukaryota</taxon>
        <taxon>Fungi</taxon>
        <taxon>Dikarya</taxon>
        <taxon>Basidiomycota</taxon>
        <taxon>Agaricomycotina</taxon>
        <taxon>Agaricomycetes</taxon>
        <taxon>Cantharellales</taxon>
        <taxon>Ceratobasidiaceae</taxon>
        <taxon>Ceratobasidium</taxon>
    </lineage>
</organism>
<evidence type="ECO:0000313" key="5">
    <source>
        <dbReference type="Proteomes" id="UP000383932"/>
    </source>
</evidence>
<dbReference type="Gene3D" id="2.60.120.200">
    <property type="match status" value="1"/>
</dbReference>
<dbReference type="InterPro" id="IPR050546">
    <property type="entry name" value="Glycosyl_Hydrlase_16"/>
</dbReference>
<keyword evidence="2" id="KW-0732">Signal</keyword>
<protein>
    <recommendedName>
        <fullName evidence="3">GH16 domain-containing protein</fullName>
    </recommendedName>
</protein>
<dbReference type="Pfam" id="PF26113">
    <property type="entry name" value="GH16_XgeA"/>
    <property type="match status" value="1"/>
</dbReference>
<dbReference type="InterPro" id="IPR000757">
    <property type="entry name" value="Beta-glucanase-like"/>
</dbReference>
<proteinExistence type="predicted"/>
<evidence type="ECO:0000313" key="4">
    <source>
        <dbReference type="EMBL" id="KAB5591391.1"/>
    </source>
</evidence>
<dbReference type="EMBL" id="SSOP01000108">
    <property type="protein sequence ID" value="KAB5591391.1"/>
    <property type="molecule type" value="Genomic_DNA"/>
</dbReference>
<sequence length="387" mass="39427">MLSHLLSGVILGLPLAVQAATYTIAQNHSGANFFDGWVFTEGIDASTVGNVLFQSQAAALQQKLAYVADNGHAIIKVDNTTVGTGDTYGRASIKINSTASFGKGSLVIMDAYHLPYGCSVWPAYWSQGSPADSWPQFGEIDIIENVNMATVNQMALHTTQGCTLASSTQVTGKIVSTDCFNQTNGNQGCIVQGASAASYGAGDASTVSAGGGVYALEWSSEGNGIRIWFFQRGSIPDDVAGANPNPSSWGTPTAAWPESSCNSSQFFGAQTLILDITLCGNFAGAASTFQATCSGVCTDLIKTPTNYNNAYFDIAYLRVFSDGTAGSNSGPALTGTSSAATSTATSSSGSSGSGGSGSSNGAISVLATLGLGGVAFIATIAGLALIY</sequence>
<dbReference type="PROSITE" id="PS51762">
    <property type="entry name" value="GH16_2"/>
    <property type="match status" value="1"/>
</dbReference>
<dbReference type="PANTHER" id="PTHR10963">
    <property type="entry name" value="GLYCOSYL HYDROLASE-RELATED"/>
    <property type="match status" value="1"/>
</dbReference>
<dbReference type="GO" id="GO:0009251">
    <property type="term" value="P:glucan catabolic process"/>
    <property type="evidence" value="ECO:0007669"/>
    <property type="project" value="TreeGrafter"/>
</dbReference>
<feature type="signal peptide" evidence="2">
    <location>
        <begin position="1"/>
        <end position="19"/>
    </location>
</feature>
<name>A0A5N5QIU2_9AGAM</name>
<dbReference type="SUPFAM" id="SSF49899">
    <property type="entry name" value="Concanavalin A-like lectins/glucanases"/>
    <property type="match status" value="1"/>
</dbReference>
<accession>A0A5N5QIU2</accession>
<dbReference type="Proteomes" id="UP000383932">
    <property type="component" value="Unassembled WGS sequence"/>
</dbReference>
<evidence type="ECO:0000256" key="1">
    <source>
        <dbReference type="SAM" id="Phobius"/>
    </source>
</evidence>
<dbReference type="GO" id="GO:0004553">
    <property type="term" value="F:hydrolase activity, hydrolyzing O-glycosyl compounds"/>
    <property type="evidence" value="ECO:0007669"/>
    <property type="project" value="InterPro"/>
</dbReference>
<dbReference type="AlphaFoldDB" id="A0A5N5QIU2"/>
<feature type="transmembrane region" description="Helical" evidence="1">
    <location>
        <begin position="363"/>
        <end position="386"/>
    </location>
</feature>
<evidence type="ECO:0000256" key="2">
    <source>
        <dbReference type="SAM" id="SignalP"/>
    </source>
</evidence>
<dbReference type="PANTHER" id="PTHR10963:SF24">
    <property type="entry name" value="GLYCOSIDASE C21B10.07-RELATED"/>
    <property type="match status" value="1"/>
</dbReference>
<gene>
    <name evidence="4" type="ORF">CTheo_5182</name>
</gene>
<dbReference type="CDD" id="cd02181">
    <property type="entry name" value="GH16_fungal_Lam16A_glucanase"/>
    <property type="match status" value="1"/>
</dbReference>
<keyword evidence="5" id="KW-1185">Reference proteome</keyword>
<keyword evidence="1" id="KW-0472">Membrane</keyword>
<comment type="caution">
    <text evidence="4">The sequence shown here is derived from an EMBL/GenBank/DDBJ whole genome shotgun (WGS) entry which is preliminary data.</text>
</comment>
<feature type="domain" description="GH16" evidence="3">
    <location>
        <begin position="20"/>
        <end position="291"/>
    </location>
</feature>
<feature type="chain" id="PRO_5024320308" description="GH16 domain-containing protein" evidence="2">
    <location>
        <begin position="20"/>
        <end position="387"/>
    </location>
</feature>
<evidence type="ECO:0000259" key="3">
    <source>
        <dbReference type="PROSITE" id="PS51762"/>
    </source>
</evidence>
<dbReference type="InterPro" id="IPR013320">
    <property type="entry name" value="ConA-like_dom_sf"/>
</dbReference>
<dbReference type="OrthoDB" id="192832at2759"/>
<reference evidence="4 5" key="1">
    <citation type="journal article" date="2019" name="Fungal Biol. Biotechnol.">
        <title>Draft genome sequence of fastidious pathogen Ceratobasidium theobromae, which causes vascular-streak dieback in Theobroma cacao.</title>
        <authorList>
            <person name="Ali S.S."/>
            <person name="Asman A."/>
            <person name="Shao J."/>
            <person name="Firmansyah A.P."/>
            <person name="Susilo A.W."/>
            <person name="Rosmana A."/>
            <person name="McMahon P."/>
            <person name="Junaid M."/>
            <person name="Guest D."/>
            <person name="Kheng T.Y."/>
            <person name="Meinhardt L.W."/>
            <person name="Bailey B.A."/>
        </authorList>
    </citation>
    <scope>NUCLEOTIDE SEQUENCE [LARGE SCALE GENOMIC DNA]</scope>
    <source>
        <strain evidence="4 5">CT2</strain>
    </source>
</reference>
<keyword evidence="1" id="KW-0812">Transmembrane</keyword>